<proteinExistence type="predicted"/>
<sequence>VYFSDVLCIIPVKKTKTLAQILRHKRFKVTQGTPCLIVTVRGSKFDEFYRKKNIVLEE</sequence>
<reference evidence="1" key="1">
    <citation type="submission" date="2020-07" db="EMBL/GenBank/DDBJ databases">
        <title>Multicomponent nature underlies the extraordinary mechanical properties of spider dragline silk.</title>
        <authorList>
            <person name="Kono N."/>
            <person name="Nakamura H."/>
            <person name="Mori M."/>
            <person name="Yoshida Y."/>
            <person name="Ohtoshi R."/>
            <person name="Malay A.D."/>
            <person name="Moran D.A.P."/>
            <person name="Tomita M."/>
            <person name="Numata K."/>
            <person name="Arakawa K."/>
        </authorList>
    </citation>
    <scope>NUCLEOTIDE SEQUENCE</scope>
</reference>
<evidence type="ECO:0000313" key="1">
    <source>
        <dbReference type="EMBL" id="GFR24547.1"/>
    </source>
</evidence>
<protein>
    <submittedName>
        <fullName evidence="1">Uncharacterized protein</fullName>
    </submittedName>
</protein>
<feature type="non-terminal residue" evidence="1">
    <location>
        <position position="1"/>
    </location>
</feature>
<dbReference type="EMBL" id="BMAO01018582">
    <property type="protein sequence ID" value="GFR24547.1"/>
    <property type="molecule type" value="Genomic_DNA"/>
</dbReference>
<gene>
    <name evidence="1" type="ORF">TNCT_580891</name>
</gene>
<dbReference type="AlphaFoldDB" id="A0A8X6LXR3"/>
<dbReference type="OrthoDB" id="420195at2759"/>
<dbReference type="Proteomes" id="UP000887116">
    <property type="component" value="Unassembled WGS sequence"/>
</dbReference>
<comment type="caution">
    <text evidence="1">The sequence shown here is derived from an EMBL/GenBank/DDBJ whole genome shotgun (WGS) entry which is preliminary data.</text>
</comment>
<accession>A0A8X6LXR3</accession>
<keyword evidence="2" id="KW-1185">Reference proteome</keyword>
<evidence type="ECO:0000313" key="2">
    <source>
        <dbReference type="Proteomes" id="UP000887116"/>
    </source>
</evidence>
<organism evidence="1 2">
    <name type="scientific">Trichonephila clavata</name>
    <name type="common">Joro spider</name>
    <name type="synonym">Nephila clavata</name>
    <dbReference type="NCBI Taxonomy" id="2740835"/>
    <lineage>
        <taxon>Eukaryota</taxon>
        <taxon>Metazoa</taxon>
        <taxon>Ecdysozoa</taxon>
        <taxon>Arthropoda</taxon>
        <taxon>Chelicerata</taxon>
        <taxon>Arachnida</taxon>
        <taxon>Araneae</taxon>
        <taxon>Araneomorphae</taxon>
        <taxon>Entelegynae</taxon>
        <taxon>Araneoidea</taxon>
        <taxon>Nephilidae</taxon>
        <taxon>Trichonephila</taxon>
    </lineage>
</organism>
<name>A0A8X6LXR3_TRICU</name>